<dbReference type="AlphaFoldDB" id="A0A0G2IW27"/>
<organism evidence="1 2">
    <name type="scientific">Candidatus Synechococcus spongiarum SP3</name>
    <dbReference type="NCBI Taxonomy" id="1604020"/>
    <lineage>
        <taxon>Bacteria</taxon>
        <taxon>Bacillati</taxon>
        <taxon>Cyanobacteriota</taxon>
        <taxon>Cyanophyceae</taxon>
        <taxon>Synechococcales</taxon>
        <taxon>Synechococcaceae</taxon>
        <taxon>Synechococcus</taxon>
    </lineage>
</organism>
<name>A0A0G2IW27_9SYNE</name>
<evidence type="ECO:0000313" key="2">
    <source>
        <dbReference type="Proteomes" id="UP000035067"/>
    </source>
</evidence>
<accession>A0A0G2IW27</accession>
<comment type="caution">
    <text evidence="1">The sequence shown here is derived from an EMBL/GenBank/DDBJ whole genome shotgun (WGS) entry which is preliminary data.</text>
</comment>
<dbReference type="Proteomes" id="UP000035067">
    <property type="component" value="Unassembled WGS sequence"/>
</dbReference>
<reference evidence="1 2" key="1">
    <citation type="submission" date="2015-01" db="EMBL/GenBank/DDBJ databases">
        <title>Lifestyle Evolution in Cyanobacterial Symbionts of Sponges.</title>
        <authorList>
            <person name="Burgsdorf I."/>
            <person name="Slaby B.M."/>
            <person name="Handley K.M."/>
            <person name="Haber M."/>
            <person name="Blom J."/>
            <person name="Marshall C.W."/>
            <person name="Gilbert J.A."/>
            <person name="Hentschel U."/>
            <person name="Steindler L."/>
        </authorList>
    </citation>
    <scope>NUCLEOTIDE SEQUENCE [LARGE SCALE GENOMIC DNA]</scope>
    <source>
        <strain evidence="1">SP3</strain>
    </source>
</reference>
<dbReference type="EMBL" id="JXQG01000038">
    <property type="protein sequence ID" value="KKZ11844.1"/>
    <property type="molecule type" value="Genomic_DNA"/>
</dbReference>
<proteinExistence type="predicted"/>
<evidence type="ECO:0000313" key="1">
    <source>
        <dbReference type="EMBL" id="KKZ11844.1"/>
    </source>
</evidence>
<protein>
    <submittedName>
        <fullName evidence="1">Uncharacterized protein</fullName>
    </submittedName>
</protein>
<sequence length="71" mass="8170">MVLRPGFANPWKVLLRRRCRFFPTETMQQQVKRQQQAGHQAHKPAIAGEFSKAVPVFLSEAIEPEMPEIPL</sequence>
<gene>
    <name evidence="1" type="ORF">TE42_06820</name>
</gene>
<dbReference type="PATRIC" id="fig|1604020.3.peg.1150"/>